<sequence>MARGHKSNFSKRNERYSVAQNHALDPYSNKDTTYSDTYGSGYNYNPKTSALSAQSSYTSMAFYVSPTTSNNTYIVDPYGPEFNEGWGIPGATLGKDNSWGEDSRAAMASSSSWGTRQYSSSVYRPPPPATTSLSHYPPPN</sequence>
<gene>
    <name evidence="2" type="ORF">K435DRAFT_212164</name>
</gene>
<accession>A0A4V4HHV0</accession>
<feature type="region of interest" description="Disordered" evidence="1">
    <location>
        <begin position="1"/>
        <end position="39"/>
    </location>
</feature>
<feature type="region of interest" description="Disordered" evidence="1">
    <location>
        <begin position="85"/>
        <end position="140"/>
    </location>
</feature>
<feature type="compositionally biased region" description="Polar residues" evidence="1">
    <location>
        <begin position="29"/>
        <end position="39"/>
    </location>
</feature>
<evidence type="ECO:0000313" key="3">
    <source>
        <dbReference type="Proteomes" id="UP000297245"/>
    </source>
</evidence>
<dbReference type="Proteomes" id="UP000297245">
    <property type="component" value="Unassembled WGS sequence"/>
</dbReference>
<evidence type="ECO:0000313" key="2">
    <source>
        <dbReference type="EMBL" id="THV04176.1"/>
    </source>
</evidence>
<feature type="compositionally biased region" description="Polar residues" evidence="1">
    <location>
        <begin position="108"/>
        <end position="122"/>
    </location>
</feature>
<dbReference type="EMBL" id="ML179059">
    <property type="protein sequence ID" value="THV04176.1"/>
    <property type="molecule type" value="Genomic_DNA"/>
</dbReference>
<dbReference type="AlphaFoldDB" id="A0A4V4HHV0"/>
<dbReference type="OrthoDB" id="3125473at2759"/>
<organism evidence="2 3">
    <name type="scientific">Dendrothele bispora (strain CBS 962.96)</name>
    <dbReference type="NCBI Taxonomy" id="1314807"/>
    <lineage>
        <taxon>Eukaryota</taxon>
        <taxon>Fungi</taxon>
        <taxon>Dikarya</taxon>
        <taxon>Basidiomycota</taxon>
        <taxon>Agaricomycotina</taxon>
        <taxon>Agaricomycetes</taxon>
        <taxon>Agaricomycetidae</taxon>
        <taxon>Agaricales</taxon>
        <taxon>Agaricales incertae sedis</taxon>
        <taxon>Dendrothele</taxon>
    </lineage>
</organism>
<reference evidence="2 3" key="1">
    <citation type="journal article" date="2019" name="Nat. Ecol. Evol.">
        <title>Megaphylogeny resolves global patterns of mushroom evolution.</title>
        <authorList>
            <person name="Varga T."/>
            <person name="Krizsan K."/>
            <person name="Foldi C."/>
            <person name="Dima B."/>
            <person name="Sanchez-Garcia M."/>
            <person name="Sanchez-Ramirez S."/>
            <person name="Szollosi G.J."/>
            <person name="Szarkandi J.G."/>
            <person name="Papp V."/>
            <person name="Albert L."/>
            <person name="Andreopoulos W."/>
            <person name="Angelini C."/>
            <person name="Antonin V."/>
            <person name="Barry K.W."/>
            <person name="Bougher N.L."/>
            <person name="Buchanan P."/>
            <person name="Buyck B."/>
            <person name="Bense V."/>
            <person name="Catcheside P."/>
            <person name="Chovatia M."/>
            <person name="Cooper J."/>
            <person name="Damon W."/>
            <person name="Desjardin D."/>
            <person name="Finy P."/>
            <person name="Geml J."/>
            <person name="Haridas S."/>
            <person name="Hughes K."/>
            <person name="Justo A."/>
            <person name="Karasinski D."/>
            <person name="Kautmanova I."/>
            <person name="Kiss B."/>
            <person name="Kocsube S."/>
            <person name="Kotiranta H."/>
            <person name="LaButti K.M."/>
            <person name="Lechner B.E."/>
            <person name="Liimatainen K."/>
            <person name="Lipzen A."/>
            <person name="Lukacs Z."/>
            <person name="Mihaltcheva S."/>
            <person name="Morgado L.N."/>
            <person name="Niskanen T."/>
            <person name="Noordeloos M.E."/>
            <person name="Ohm R.A."/>
            <person name="Ortiz-Santana B."/>
            <person name="Ovrebo C."/>
            <person name="Racz N."/>
            <person name="Riley R."/>
            <person name="Savchenko A."/>
            <person name="Shiryaev A."/>
            <person name="Soop K."/>
            <person name="Spirin V."/>
            <person name="Szebenyi C."/>
            <person name="Tomsovsky M."/>
            <person name="Tulloss R.E."/>
            <person name="Uehling J."/>
            <person name="Grigoriev I.V."/>
            <person name="Vagvolgyi C."/>
            <person name="Papp T."/>
            <person name="Martin F.M."/>
            <person name="Miettinen O."/>
            <person name="Hibbett D.S."/>
            <person name="Nagy L.G."/>
        </authorList>
    </citation>
    <scope>NUCLEOTIDE SEQUENCE [LARGE SCALE GENOMIC DNA]</scope>
    <source>
        <strain evidence="2 3">CBS 962.96</strain>
    </source>
</reference>
<proteinExistence type="predicted"/>
<keyword evidence="3" id="KW-1185">Reference proteome</keyword>
<name>A0A4V4HHV0_DENBC</name>
<protein>
    <submittedName>
        <fullName evidence="2">Uncharacterized protein</fullName>
    </submittedName>
</protein>
<evidence type="ECO:0000256" key="1">
    <source>
        <dbReference type="SAM" id="MobiDB-lite"/>
    </source>
</evidence>